<dbReference type="InterPro" id="IPR024775">
    <property type="entry name" value="DinB-like"/>
</dbReference>
<feature type="domain" description="DinB-like" evidence="1">
    <location>
        <begin position="39"/>
        <end position="166"/>
    </location>
</feature>
<dbReference type="Gene3D" id="1.20.120.450">
    <property type="entry name" value="dinb family like domain"/>
    <property type="match status" value="1"/>
</dbReference>
<keyword evidence="3" id="KW-1185">Reference proteome</keyword>
<dbReference type="KEGG" id="camu:CA2015_1106"/>
<accession>A0A0H4PBR8</accession>
<name>A0A0H4PBR8_9BACT</name>
<dbReference type="EMBL" id="CP012040">
    <property type="protein sequence ID" value="AKP50555.1"/>
    <property type="molecule type" value="Genomic_DNA"/>
</dbReference>
<dbReference type="AlphaFoldDB" id="A0A0H4PBR8"/>
<dbReference type="PATRIC" id="fig|320787.5.peg.1229"/>
<sequence>MADFEAISARNRLSIEYFGLNYIHDRKKMTQSELIILNFTEIRRKSIKLWKGLPKSHYNWKPDDKAMTAIEMIRHVLEADYGWNIIINKGDMTNYSTPWKNRPFISLTDELEFAEPYRNTFLESVRQFSDRELNETEIIHPGNGDKKNLAKYLLRIGYHESVHAGQFLSYLRAMKINRPEIWV</sequence>
<gene>
    <name evidence="2" type="ORF">CA2015_1106</name>
</gene>
<dbReference type="Pfam" id="PF12867">
    <property type="entry name" value="DinB_2"/>
    <property type="match status" value="1"/>
</dbReference>
<protein>
    <recommendedName>
        <fullName evidence="1">DinB-like domain-containing protein</fullName>
    </recommendedName>
</protein>
<dbReference type="RefSeq" id="WP_240477932.1">
    <property type="nucleotide sequence ID" value="NZ_CP012040.1"/>
</dbReference>
<evidence type="ECO:0000259" key="1">
    <source>
        <dbReference type="Pfam" id="PF12867"/>
    </source>
</evidence>
<evidence type="ECO:0000313" key="2">
    <source>
        <dbReference type="EMBL" id="AKP50555.1"/>
    </source>
</evidence>
<dbReference type="Proteomes" id="UP000036520">
    <property type="component" value="Chromosome"/>
</dbReference>
<evidence type="ECO:0000313" key="3">
    <source>
        <dbReference type="Proteomes" id="UP000036520"/>
    </source>
</evidence>
<reference evidence="2 3" key="1">
    <citation type="submission" date="2015-07" db="EMBL/GenBank/DDBJ databases">
        <authorList>
            <person name="Kim K.M."/>
        </authorList>
    </citation>
    <scope>NUCLEOTIDE SEQUENCE [LARGE SCALE GENOMIC DNA]</scope>
    <source>
        <strain evidence="2 3">KCTC 12363</strain>
    </source>
</reference>
<dbReference type="STRING" id="320787.CA2015_1106"/>
<organism evidence="2 3">
    <name type="scientific">Cyclobacterium amurskyense</name>
    <dbReference type="NCBI Taxonomy" id="320787"/>
    <lineage>
        <taxon>Bacteria</taxon>
        <taxon>Pseudomonadati</taxon>
        <taxon>Bacteroidota</taxon>
        <taxon>Cytophagia</taxon>
        <taxon>Cytophagales</taxon>
        <taxon>Cyclobacteriaceae</taxon>
        <taxon>Cyclobacterium</taxon>
    </lineage>
</organism>
<dbReference type="SUPFAM" id="SSF109854">
    <property type="entry name" value="DinB/YfiT-like putative metalloenzymes"/>
    <property type="match status" value="1"/>
</dbReference>
<proteinExistence type="predicted"/>
<dbReference type="InterPro" id="IPR034660">
    <property type="entry name" value="DinB/YfiT-like"/>
</dbReference>